<dbReference type="GO" id="GO:0006508">
    <property type="term" value="P:proteolysis"/>
    <property type="evidence" value="ECO:0007669"/>
    <property type="project" value="UniProtKB-KW"/>
</dbReference>
<dbReference type="GO" id="GO:0008234">
    <property type="term" value="F:cysteine-type peptidase activity"/>
    <property type="evidence" value="ECO:0007669"/>
    <property type="project" value="UniProtKB-KW"/>
</dbReference>
<organism evidence="7 8">
    <name type="scientific">Trichoglossum hirsutum</name>
    <dbReference type="NCBI Taxonomy" id="265104"/>
    <lineage>
        <taxon>Eukaryota</taxon>
        <taxon>Fungi</taxon>
        <taxon>Dikarya</taxon>
        <taxon>Ascomycota</taxon>
        <taxon>Pezizomycotina</taxon>
        <taxon>Geoglossomycetes</taxon>
        <taxon>Geoglossales</taxon>
        <taxon>Geoglossaceae</taxon>
        <taxon>Trichoglossum</taxon>
    </lineage>
</organism>
<dbReference type="SUPFAM" id="SSF54001">
    <property type="entry name" value="Cysteine proteinases"/>
    <property type="match status" value="1"/>
</dbReference>
<dbReference type="PROSITE" id="PS51935">
    <property type="entry name" value="NLPC_P60"/>
    <property type="match status" value="1"/>
</dbReference>
<dbReference type="InterPro" id="IPR051794">
    <property type="entry name" value="PG_Endopeptidase_C40"/>
</dbReference>
<dbReference type="AlphaFoldDB" id="A0A9P8L8S4"/>
<dbReference type="Proteomes" id="UP000750711">
    <property type="component" value="Unassembled WGS sequence"/>
</dbReference>
<evidence type="ECO:0000259" key="6">
    <source>
        <dbReference type="PROSITE" id="PS51935"/>
    </source>
</evidence>
<evidence type="ECO:0000256" key="5">
    <source>
        <dbReference type="SAM" id="SignalP"/>
    </source>
</evidence>
<evidence type="ECO:0000256" key="1">
    <source>
        <dbReference type="ARBA" id="ARBA00007074"/>
    </source>
</evidence>
<dbReference type="Pfam" id="PF00877">
    <property type="entry name" value="NLPC_P60"/>
    <property type="match status" value="1"/>
</dbReference>
<dbReference type="InterPro" id="IPR000064">
    <property type="entry name" value="NLP_P60_dom"/>
</dbReference>
<accession>A0A9P8L8S4</accession>
<protein>
    <recommendedName>
        <fullName evidence="6">NlpC/P60 domain-containing protein</fullName>
    </recommendedName>
</protein>
<feature type="domain" description="NlpC/P60" evidence="6">
    <location>
        <begin position="59"/>
        <end position="211"/>
    </location>
</feature>
<feature type="signal peptide" evidence="5">
    <location>
        <begin position="1"/>
        <end position="21"/>
    </location>
</feature>
<sequence length="212" mass="22482">MRTAQSLVALAAALLAATVSSSPMEDIFGRAPWPCPGDNDIQCCIKSGSSPPPPPPSGDDVGAKVLTQAMTAAGVPYAWGGGSCSGPTHDQPPYQYGDIGYDCSGLVCWALCKVTGRDLFSAGLRNTRAMYCASESQLKYKKYPYAERKPGDAVFFGGDCSCSGDSIHHVGLMIDSGDRLWNAPNDQVNKVKESSIKAFGEKPCPYVIRFTA</sequence>
<feature type="chain" id="PRO_5040491744" description="NlpC/P60 domain-containing protein" evidence="5">
    <location>
        <begin position="22"/>
        <end position="212"/>
    </location>
</feature>
<keyword evidence="3" id="KW-0378">Hydrolase</keyword>
<keyword evidence="2" id="KW-0645">Protease</keyword>
<comment type="similarity">
    <text evidence="1">Belongs to the peptidase C40 family.</text>
</comment>
<dbReference type="Gene3D" id="3.90.1720.10">
    <property type="entry name" value="endopeptidase domain like (from Nostoc punctiforme)"/>
    <property type="match status" value="1"/>
</dbReference>
<evidence type="ECO:0000256" key="4">
    <source>
        <dbReference type="ARBA" id="ARBA00022807"/>
    </source>
</evidence>
<name>A0A9P8L8S4_9PEZI</name>
<keyword evidence="8" id="KW-1185">Reference proteome</keyword>
<keyword evidence="4" id="KW-0788">Thiol protease</keyword>
<evidence type="ECO:0000313" key="8">
    <source>
        <dbReference type="Proteomes" id="UP000750711"/>
    </source>
</evidence>
<evidence type="ECO:0000256" key="2">
    <source>
        <dbReference type="ARBA" id="ARBA00022670"/>
    </source>
</evidence>
<keyword evidence="5" id="KW-0732">Signal</keyword>
<proteinExistence type="inferred from homology"/>
<evidence type="ECO:0000256" key="3">
    <source>
        <dbReference type="ARBA" id="ARBA00022801"/>
    </source>
</evidence>
<dbReference type="InterPro" id="IPR038765">
    <property type="entry name" value="Papain-like_cys_pep_sf"/>
</dbReference>
<dbReference type="PANTHER" id="PTHR47359:SF3">
    <property type="entry name" value="NLP_P60 DOMAIN-CONTAINING PROTEIN-RELATED"/>
    <property type="match status" value="1"/>
</dbReference>
<comment type="caution">
    <text evidence="7">The sequence shown here is derived from an EMBL/GenBank/DDBJ whole genome shotgun (WGS) entry which is preliminary data.</text>
</comment>
<dbReference type="EMBL" id="JAGHQM010001127">
    <property type="protein sequence ID" value="KAH0556351.1"/>
    <property type="molecule type" value="Genomic_DNA"/>
</dbReference>
<dbReference type="PANTHER" id="PTHR47359">
    <property type="entry name" value="PEPTIDOGLYCAN DL-ENDOPEPTIDASE CWLO"/>
    <property type="match status" value="1"/>
</dbReference>
<evidence type="ECO:0000313" key="7">
    <source>
        <dbReference type="EMBL" id="KAH0556351.1"/>
    </source>
</evidence>
<reference evidence="7" key="1">
    <citation type="submission" date="2021-03" db="EMBL/GenBank/DDBJ databases">
        <title>Comparative genomics and phylogenomic investigation of the class Geoglossomycetes provide insights into ecological specialization and systematics.</title>
        <authorList>
            <person name="Melie T."/>
            <person name="Pirro S."/>
            <person name="Miller A.N."/>
            <person name="Quandt A."/>
        </authorList>
    </citation>
    <scope>NUCLEOTIDE SEQUENCE</scope>
    <source>
        <strain evidence="7">CAQ_001_2017</strain>
    </source>
</reference>
<gene>
    <name evidence="7" type="ORF">GP486_005721</name>
</gene>